<reference evidence="1 2" key="1">
    <citation type="journal article" date="2019" name="Int. J. Syst. Evol. Microbiol.">
        <title>The Global Catalogue of Microorganisms (GCM) 10K type strain sequencing project: providing services to taxonomists for standard genome sequencing and annotation.</title>
        <authorList>
            <consortium name="The Broad Institute Genomics Platform"/>
            <consortium name="The Broad Institute Genome Sequencing Center for Infectious Disease"/>
            <person name="Wu L."/>
            <person name="Ma J."/>
        </authorList>
    </citation>
    <scope>NUCLEOTIDE SEQUENCE [LARGE SCALE GENOMIC DNA]</scope>
    <source>
        <strain evidence="1 2">XZYJ18</strain>
    </source>
</reference>
<organism evidence="1 2">
    <name type="scientific">Halorussus aquaticus</name>
    <dbReference type="NCBI Taxonomy" id="2953748"/>
    <lineage>
        <taxon>Archaea</taxon>
        <taxon>Methanobacteriati</taxon>
        <taxon>Methanobacteriota</taxon>
        <taxon>Stenosarchaea group</taxon>
        <taxon>Halobacteria</taxon>
        <taxon>Halobacteriales</taxon>
        <taxon>Haladaptataceae</taxon>
        <taxon>Halorussus</taxon>
    </lineage>
</organism>
<keyword evidence="2" id="KW-1185">Reference proteome</keyword>
<dbReference type="Proteomes" id="UP001595945">
    <property type="component" value="Unassembled WGS sequence"/>
</dbReference>
<dbReference type="AlphaFoldDB" id="A0ABD5Q006"/>
<dbReference type="RefSeq" id="WP_254270196.1">
    <property type="nucleotide sequence ID" value="NZ_CP100401.1"/>
</dbReference>
<evidence type="ECO:0000313" key="1">
    <source>
        <dbReference type="EMBL" id="MFC4823983.1"/>
    </source>
</evidence>
<sequence length="97" mass="11172">MEKEIGRRFERRLDEEFGGDAGTRRVVARQARDLADSGQFETDVGRRLTAPVVVENLRDAPDDLSLAEKWNWWMGALELAYGGYDRFRVVRWAGGRK</sequence>
<dbReference type="EMBL" id="JBHSHT010000001">
    <property type="protein sequence ID" value="MFC4823983.1"/>
    <property type="molecule type" value="Genomic_DNA"/>
</dbReference>
<protein>
    <submittedName>
        <fullName evidence="1">Uncharacterized protein</fullName>
    </submittedName>
</protein>
<evidence type="ECO:0000313" key="2">
    <source>
        <dbReference type="Proteomes" id="UP001595945"/>
    </source>
</evidence>
<gene>
    <name evidence="1" type="ORF">ACFO9K_06885</name>
</gene>
<comment type="caution">
    <text evidence="1">The sequence shown here is derived from an EMBL/GenBank/DDBJ whole genome shotgun (WGS) entry which is preliminary data.</text>
</comment>
<accession>A0ABD5Q006</accession>
<dbReference type="Pfam" id="PF26484">
    <property type="entry name" value="WNWW"/>
    <property type="match status" value="1"/>
</dbReference>
<name>A0ABD5Q006_9EURY</name>
<dbReference type="GeneID" id="73047240"/>
<dbReference type="InterPro" id="IPR058716">
    <property type="entry name" value="WNWW_dom-containing"/>
</dbReference>
<proteinExistence type="predicted"/>